<dbReference type="Proteomes" id="UP000018144">
    <property type="component" value="Unassembled WGS sequence"/>
</dbReference>
<reference evidence="3 4" key="1">
    <citation type="journal article" date="2013" name="PLoS Genet.">
        <title>The genome and development-dependent transcriptomes of Pyronema confluens: a window into fungal evolution.</title>
        <authorList>
            <person name="Traeger S."/>
            <person name="Altegoer F."/>
            <person name="Freitag M."/>
            <person name="Gabaldon T."/>
            <person name="Kempken F."/>
            <person name="Kumar A."/>
            <person name="Marcet-Houben M."/>
            <person name="Poggeler S."/>
            <person name="Stajich J.E."/>
            <person name="Nowrousian M."/>
        </authorList>
    </citation>
    <scope>NUCLEOTIDE SEQUENCE [LARGE SCALE GENOMIC DNA]</scope>
    <source>
        <strain evidence="4">CBS 100304</strain>
        <tissue evidence="3">Vegetative mycelium</tissue>
    </source>
</reference>
<dbReference type="OrthoDB" id="3032844at2759"/>
<feature type="compositionally biased region" description="Polar residues" evidence="1">
    <location>
        <begin position="357"/>
        <end position="393"/>
    </location>
</feature>
<feature type="compositionally biased region" description="Polar residues" evidence="1">
    <location>
        <begin position="326"/>
        <end position="342"/>
    </location>
</feature>
<evidence type="ECO:0000313" key="4">
    <source>
        <dbReference type="Proteomes" id="UP000018144"/>
    </source>
</evidence>
<feature type="transmembrane region" description="Helical" evidence="2">
    <location>
        <begin position="50"/>
        <end position="70"/>
    </location>
</feature>
<dbReference type="EMBL" id="HF936578">
    <property type="protein sequence ID" value="CCX17130.1"/>
    <property type="molecule type" value="Genomic_DNA"/>
</dbReference>
<accession>U4LBD1</accession>
<keyword evidence="2" id="KW-0812">Transmembrane</keyword>
<evidence type="ECO:0000256" key="2">
    <source>
        <dbReference type="SAM" id="Phobius"/>
    </source>
</evidence>
<evidence type="ECO:0000313" key="3">
    <source>
        <dbReference type="EMBL" id="CCX17130.1"/>
    </source>
</evidence>
<evidence type="ECO:0000256" key="1">
    <source>
        <dbReference type="SAM" id="MobiDB-lite"/>
    </source>
</evidence>
<gene>
    <name evidence="3" type="ORF">PCON_04059</name>
</gene>
<keyword evidence="4" id="KW-1185">Reference proteome</keyword>
<feature type="region of interest" description="Disordered" evidence="1">
    <location>
        <begin position="319"/>
        <end position="396"/>
    </location>
</feature>
<keyword evidence="2" id="KW-0472">Membrane</keyword>
<protein>
    <submittedName>
        <fullName evidence="3">Uncharacterized protein</fullName>
    </submittedName>
</protein>
<keyword evidence="2" id="KW-1133">Transmembrane helix</keyword>
<dbReference type="AlphaFoldDB" id="U4LBD1"/>
<name>U4LBD1_PYROM</name>
<dbReference type="eggNOG" id="ENOG502T2E1">
    <property type="taxonomic scope" value="Eukaryota"/>
</dbReference>
<feature type="transmembrane region" description="Helical" evidence="2">
    <location>
        <begin position="12"/>
        <end position="38"/>
    </location>
</feature>
<organism evidence="3 4">
    <name type="scientific">Pyronema omphalodes (strain CBS 100304)</name>
    <name type="common">Pyronema confluens</name>
    <dbReference type="NCBI Taxonomy" id="1076935"/>
    <lineage>
        <taxon>Eukaryota</taxon>
        <taxon>Fungi</taxon>
        <taxon>Dikarya</taxon>
        <taxon>Ascomycota</taxon>
        <taxon>Pezizomycotina</taxon>
        <taxon>Pezizomycetes</taxon>
        <taxon>Pezizales</taxon>
        <taxon>Pyronemataceae</taxon>
        <taxon>Pyronema</taxon>
    </lineage>
</organism>
<sequence length="407" mass="45231">MAQTMFCSLKAISGRFLIICRAISMLSAVLISVGYISQYVEIRYMTIVQAAWWLGIQISLASLRVVIWMWDPEFDSVLRDRSVYESIIKCDDCLTANHLAGLRLSNMGNGGEYYHENVFTFPAALHRRLLSGPGITARKILQQAKDIVDGNELSKKTRQDLLSKPIDTWMFPNGLYSRLIGHHHQNGKRLESPTGDFSYGAALVNIRESREAPPWEEGELYNILLVFADNIATPHSSAAEWEDIADRFKFDEDESVYEFSKCMEGECHICHYRHQDVSTELISGELEGVDTSTNLQRMQKEYLKVLNWLRQHSELALSAYPKKKTPQTSKPNDSAPTVSQGRSVGDFTVNIPPEPTATGTSSSVQTGNLTSTASSTSFSNPLSASGHSATNQRAPYVFGFGKGGISG</sequence>
<proteinExistence type="predicted"/>